<evidence type="ECO:0000313" key="1">
    <source>
        <dbReference type="EMBL" id="PWV70198.1"/>
    </source>
</evidence>
<accession>A0A317N9C1</accession>
<dbReference type="RefSeq" id="WP_110040869.1">
    <property type="nucleotide sequence ID" value="NZ_QGTL01000014.1"/>
</dbReference>
<keyword evidence="2" id="KW-1185">Reference proteome</keyword>
<reference evidence="1 2" key="1">
    <citation type="submission" date="2018-05" db="EMBL/GenBank/DDBJ databases">
        <title>Genomic Encyclopedia of Type Strains, Phase IV (KMG-IV): sequencing the most valuable type-strain genomes for metagenomic binning, comparative biology and taxonomic classification.</title>
        <authorList>
            <person name="Goeker M."/>
        </authorList>
    </citation>
    <scope>NUCLEOTIDE SEQUENCE [LARGE SCALE GENOMIC DNA]</scope>
    <source>
        <strain evidence="1 2">DSM 44717</strain>
    </source>
</reference>
<gene>
    <name evidence="1" type="ORF">DFR69_114165</name>
</gene>
<comment type="caution">
    <text evidence="1">The sequence shown here is derived from an EMBL/GenBank/DDBJ whole genome shotgun (WGS) entry which is preliminary data.</text>
</comment>
<dbReference type="Proteomes" id="UP000246410">
    <property type="component" value="Unassembled WGS sequence"/>
</dbReference>
<sequence>MSWVTPLLKKQIRTLPKLSGLDSELTWPLCLVPLDDVVEREAEPVHEVAVSTKSGKVLKLANYRIWLVET</sequence>
<proteinExistence type="predicted"/>
<dbReference type="AlphaFoldDB" id="A0A317N9C1"/>
<name>A0A317N9C1_9NOCA</name>
<protein>
    <submittedName>
        <fullName evidence="1">Uncharacterized protein</fullName>
    </submittedName>
</protein>
<dbReference type="EMBL" id="QGTL01000014">
    <property type="protein sequence ID" value="PWV70198.1"/>
    <property type="molecule type" value="Genomic_DNA"/>
</dbReference>
<evidence type="ECO:0000313" key="2">
    <source>
        <dbReference type="Proteomes" id="UP000246410"/>
    </source>
</evidence>
<organism evidence="1 2">
    <name type="scientific">Nocardia neocaledoniensis</name>
    <dbReference type="NCBI Taxonomy" id="236511"/>
    <lineage>
        <taxon>Bacteria</taxon>
        <taxon>Bacillati</taxon>
        <taxon>Actinomycetota</taxon>
        <taxon>Actinomycetes</taxon>
        <taxon>Mycobacteriales</taxon>
        <taxon>Nocardiaceae</taxon>
        <taxon>Nocardia</taxon>
    </lineage>
</organism>